<accession>A0A9P7EGK3</accession>
<reference evidence="2" key="1">
    <citation type="journal article" date="2020" name="New Phytol.">
        <title>Comparative genomics reveals dynamic genome evolution in host specialist ectomycorrhizal fungi.</title>
        <authorList>
            <person name="Lofgren L.A."/>
            <person name="Nguyen N.H."/>
            <person name="Vilgalys R."/>
            <person name="Ruytinx J."/>
            <person name="Liao H.L."/>
            <person name="Branco S."/>
            <person name="Kuo A."/>
            <person name="LaButti K."/>
            <person name="Lipzen A."/>
            <person name="Andreopoulos W."/>
            <person name="Pangilinan J."/>
            <person name="Riley R."/>
            <person name="Hundley H."/>
            <person name="Na H."/>
            <person name="Barry K."/>
            <person name="Grigoriev I.V."/>
            <person name="Stajich J.E."/>
            <person name="Kennedy P.G."/>
        </authorList>
    </citation>
    <scope>NUCLEOTIDE SEQUENCE</scope>
    <source>
        <strain evidence="2">MN1</strain>
    </source>
</reference>
<feature type="compositionally biased region" description="Polar residues" evidence="1">
    <location>
        <begin position="147"/>
        <end position="157"/>
    </location>
</feature>
<feature type="region of interest" description="Disordered" evidence="1">
    <location>
        <begin position="124"/>
        <end position="157"/>
    </location>
</feature>
<evidence type="ECO:0000313" key="3">
    <source>
        <dbReference type="Proteomes" id="UP000807769"/>
    </source>
</evidence>
<dbReference type="AlphaFoldDB" id="A0A9P7EGK3"/>
<gene>
    <name evidence="2" type="ORF">BJ212DRAFT_974557</name>
</gene>
<organism evidence="2 3">
    <name type="scientific">Suillus subaureus</name>
    <dbReference type="NCBI Taxonomy" id="48587"/>
    <lineage>
        <taxon>Eukaryota</taxon>
        <taxon>Fungi</taxon>
        <taxon>Dikarya</taxon>
        <taxon>Basidiomycota</taxon>
        <taxon>Agaricomycotina</taxon>
        <taxon>Agaricomycetes</taxon>
        <taxon>Agaricomycetidae</taxon>
        <taxon>Boletales</taxon>
        <taxon>Suillineae</taxon>
        <taxon>Suillaceae</taxon>
        <taxon>Suillus</taxon>
    </lineage>
</organism>
<dbReference type="EMBL" id="JABBWG010000007">
    <property type="protein sequence ID" value="KAG1821028.1"/>
    <property type="molecule type" value="Genomic_DNA"/>
</dbReference>
<sequence>MNSHGQIPLIDEENPLYCPSFPAAAYLATLRQALQSNPSLFQDLSLRSFFWKIGLCFTKEDQNYTSNAVAHNTLDTSSWLSSSGVQSPIILERNQVSDDLPDLPVLRRGLAGLAWRRASARLPKRPRDSVEPEDPIFLGGTSKRGRSSQSVHTSPVDNSRIKPLSYTLHHDSLAVSYQDIPRTLAGVPIFPFRKRLPLLPLRVLPLKY</sequence>
<keyword evidence="3" id="KW-1185">Reference proteome</keyword>
<name>A0A9P7EGK3_9AGAM</name>
<comment type="caution">
    <text evidence="2">The sequence shown here is derived from an EMBL/GenBank/DDBJ whole genome shotgun (WGS) entry which is preliminary data.</text>
</comment>
<proteinExistence type="predicted"/>
<evidence type="ECO:0000313" key="2">
    <source>
        <dbReference type="EMBL" id="KAG1821028.1"/>
    </source>
</evidence>
<dbReference type="Proteomes" id="UP000807769">
    <property type="component" value="Unassembled WGS sequence"/>
</dbReference>
<dbReference type="GeneID" id="64638503"/>
<dbReference type="RefSeq" id="XP_041196095.1">
    <property type="nucleotide sequence ID" value="XM_041344487.1"/>
</dbReference>
<evidence type="ECO:0000256" key="1">
    <source>
        <dbReference type="SAM" id="MobiDB-lite"/>
    </source>
</evidence>
<dbReference type="OrthoDB" id="2622478at2759"/>
<protein>
    <submittedName>
        <fullName evidence="2">Uncharacterized protein</fullName>
    </submittedName>
</protein>